<feature type="transmembrane region" description="Helical" evidence="9">
    <location>
        <begin position="93"/>
        <end position="117"/>
    </location>
</feature>
<dbReference type="InterPro" id="IPR018107">
    <property type="entry name" value="Na-dicarboxylate_symporter_CS"/>
</dbReference>
<feature type="transmembrane region" description="Helical" evidence="9">
    <location>
        <begin position="204"/>
        <end position="225"/>
    </location>
</feature>
<protein>
    <submittedName>
        <fullName evidence="10">Na+/H+-dicarboxylate symporter</fullName>
    </submittedName>
</protein>
<evidence type="ECO:0000256" key="3">
    <source>
        <dbReference type="ARBA" id="ARBA00022475"/>
    </source>
</evidence>
<dbReference type="SUPFAM" id="SSF118215">
    <property type="entry name" value="Proton glutamate symport protein"/>
    <property type="match status" value="1"/>
</dbReference>
<accession>A0A3N1HQZ6</accession>
<comment type="caution">
    <text evidence="10">The sequence shown here is derived from an EMBL/GenBank/DDBJ whole genome shotgun (WGS) entry which is preliminary data.</text>
</comment>
<comment type="subcellular location">
    <subcellularLocation>
        <location evidence="1">Cell membrane</location>
        <topology evidence="1">Multi-pass membrane protein</topology>
    </subcellularLocation>
</comment>
<keyword evidence="2" id="KW-0813">Transport</keyword>
<dbReference type="InterPro" id="IPR036458">
    <property type="entry name" value="Na:dicarbo_symporter_sf"/>
</dbReference>
<evidence type="ECO:0000256" key="9">
    <source>
        <dbReference type="SAM" id="Phobius"/>
    </source>
</evidence>
<dbReference type="GO" id="GO:0015366">
    <property type="term" value="F:malate:proton symporter activity"/>
    <property type="evidence" value="ECO:0007669"/>
    <property type="project" value="TreeGrafter"/>
</dbReference>
<dbReference type="PANTHER" id="PTHR42865:SF1">
    <property type="entry name" value="AEROBIC C4-DICARBOXYLATE TRANSPORT PROTEIN"/>
    <property type="match status" value="1"/>
</dbReference>
<evidence type="ECO:0000256" key="4">
    <source>
        <dbReference type="ARBA" id="ARBA00022692"/>
    </source>
</evidence>
<evidence type="ECO:0000313" key="11">
    <source>
        <dbReference type="Proteomes" id="UP000276232"/>
    </source>
</evidence>
<feature type="region of interest" description="Disordered" evidence="8">
    <location>
        <begin position="433"/>
        <end position="480"/>
    </location>
</feature>
<feature type="transmembrane region" description="Helical" evidence="9">
    <location>
        <begin position="237"/>
        <end position="270"/>
    </location>
</feature>
<dbReference type="GO" id="GO:0015141">
    <property type="term" value="F:succinate transmembrane transporter activity"/>
    <property type="evidence" value="ECO:0007669"/>
    <property type="project" value="TreeGrafter"/>
</dbReference>
<proteinExistence type="predicted"/>
<dbReference type="GO" id="GO:0070778">
    <property type="term" value="P:L-aspartate transmembrane transport"/>
    <property type="evidence" value="ECO:0007669"/>
    <property type="project" value="TreeGrafter"/>
</dbReference>
<feature type="transmembrane region" description="Helical" evidence="9">
    <location>
        <begin position="26"/>
        <end position="45"/>
    </location>
</feature>
<organism evidence="10 11">
    <name type="scientific">Pseudokineococcus lusitanus</name>
    <dbReference type="NCBI Taxonomy" id="763993"/>
    <lineage>
        <taxon>Bacteria</taxon>
        <taxon>Bacillati</taxon>
        <taxon>Actinomycetota</taxon>
        <taxon>Actinomycetes</taxon>
        <taxon>Kineosporiales</taxon>
        <taxon>Kineosporiaceae</taxon>
        <taxon>Pseudokineococcus</taxon>
    </lineage>
</organism>
<dbReference type="EMBL" id="RJKN01000002">
    <property type="protein sequence ID" value="ROP44911.1"/>
    <property type="molecule type" value="Genomic_DNA"/>
</dbReference>
<keyword evidence="7 9" id="KW-0472">Membrane</keyword>
<feature type="transmembrane region" description="Helical" evidence="9">
    <location>
        <begin position="165"/>
        <end position="183"/>
    </location>
</feature>
<feature type="compositionally biased region" description="Basic and acidic residues" evidence="8">
    <location>
        <begin position="470"/>
        <end position="480"/>
    </location>
</feature>
<dbReference type="PANTHER" id="PTHR42865">
    <property type="entry name" value="PROTON/GLUTAMATE-ASPARTATE SYMPORTER"/>
    <property type="match status" value="1"/>
</dbReference>
<evidence type="ECO:0000256" key="8">
    <source>
        <dbReference type="SAM" id="MobiDB-lite"/>
    </source>
</evidence>
<dbReference type="PRINTS" id="PR00173">
    <property type="entry name" value="EDTRNSPORT"/>
</dbReference>
<reference evidence="10 11" key="1">
    <citation type="journal article" date="2015" name="Stand. Genomic Sci.">
        <title>Genomic Encyclopedia of Bacterial and Archaeal Type Strains, Phase III: the genomes of soil and plant-associated and newly described type strains.</title>
        <authorList>
            <person name="Whitman W.B."/>
            <person name="Woyke T."/>
            <person name="Klenk H.P."/>
            <person name="Zhou Y."/>
            <person name="Lilburn T.G."/>
            <person name="Beck B.J."/>
            <person name="De Vos P."/>
            <person name="Vandamme P."/>
            <person name="Eisen J.A."/>
            <person name="Garrity G."/>
            <person name="Hugenholtz P."/>
            <person name="Kyrpides N.C."/>
        </authorList>
    </citation>
    <scope>NUCLEOTIDE SEQUENCE [LARGE SCALE GENOMIC DNA]</scope>
    <source>
        <strain evidence="10 11">CECT 7306</strain>
    </source>
</reference>
<dbReference type="FunCoup" id="A0A3N1HQZ6">
    <property type="interactions" value="56"/>
</dbReference>
<dbReference type="InParanoid" id="A0A3N1HQZ6"/>
<dbReference type="OrthoDB" id="9766690at2"/>
<evidence type="ECO:0000256" key="1">
    <source>
        <dbReference type="ARBA" id="ARBA00004651"/>
    </source>
</evidence>
<dbReference type="InterPro" id="IPR001991">
    <property type="entry name" value="Na-dicarboxylate_symporter"/>
</dbReference>
<keyword evidence="5" id="KW-0769">Symport</keyword>
<dbReference type="GO" id="GO:0005886">
    <property type="term" value="C:plasma membrane"/>
    <property type="evidence" value="ECO:0007669"/>
    <property type="project" value="UniProtKB-SubCell"/>
</dbReference>
<keyword evidence="11" id="KW-1185">Reference proteome</keyword>
<sequence>MSAQPPPQSPQETPTAAPAKKDRSHWLYISVIIAVVAGAAVGLLSPSAGVALKPIGSAFVDLVKMMISPVIFCTIVLGIGSIRAAAQVGRVGGLALGYFIGMSTFALAIGLVVGNLVQPGADINYSGSSYDYEAPESEGDGPGGTLGFVLSIIPTTLVSPLVGESVLSTLFVAILVGFAVQALGQTGEAALRGVAVFQKVVFKVLAMIMWVAPVGAFGAIAGVVGETGWSAIRGLLLVMLAFYVTCALFIFVVLGTLLRLVAGISIFTLLKYLGRELLLIVATSSSETALPRLIAKMEHVGVDRSVVGITVPVGYSFNLDGTAIYLTMASLFIAEASGAPFSIGQQISLLVFMIIASKGAAGVTGAGLATLAGGLQSHRPDLVDGVGLIVGIDRFMSEARALTNFSGNAVATVLIGHWTKALDRAQMQRVLSGDDPFDESTMVDDHHGPAAKPSADPVGVTNASTPEGGTPDHLESSGRR</sequence>
<keyword evidence="6 9" id="KW-1133">Transmembrane helix</keyword>
<gene>
    <name evidence="10" type="ORF">EDC03_1041</name>
</gene>
<dbReference type="PROSITE" id="PS00713">
    <property type="entry name" value="NA_DICARBOXYL_SYMP_1"/>
    <property type="match status" value="1"/>
</dbReference>
<evidence type="ECO:0000256" key="6">
    <source>
        <dbReference type="ARBA" id="ARBA00022989"/>
    </source>
</evidence>
<name>A0A3N1HQZ6_9ACTN</name>
<dbReference type="AlphaFoldDB" id="A0A3N1HQZ6"/>
<evidence type="ECO:0000313" key="10">
    <source>
        <dbReference type="EMBL" id="ROP44911.1"/>
    </source>
</evidence>
<evidence type="ECO:0000256" key="7">
    <source>
        <dbReference type="ARBA" id="ARBA00023136"/>
    </source>
</evidence>
<dbReference type="GO" id="GO:0015138">
    <property type="term" value="F:fumarate transmembrane transporter activity"/>
    <property type="evidence" value="ECO:0007669"/>
    <property type="project" value="TreeGrafter"/>
</dbReference>
<dbReference type="FunFam" id="1.10.3860.10:FF:000001">
    <property type="entry name" value="C4-dicarboxylate transport protein"/>
    <property type="match status" value="1"/>
</dbReference>
<feature type="transmembrane region" description="Helical" evidence="9">
    <location>
        <begin position="65"/>
        <end position="86"/>
    </location>
</feature>
<keyword evidence="3" id="KW-1003">Cell membrane</keyword>
<dbReference type="Proteomes" id="UP000276232">
    <property type="component" value="Unassembled WGS sequence"/>
</dbReference>
<dbReference type="RefSeq" id="WP_123379127.1">
    <property type="nucleotide sequence ID" value="NZ_RJKN01000002.1"/>
</dbReference>
<evidence type="ECO:0000256" key="5">
    <source>
        <dbReference type="ARBA" id="ARBA00022847"/>
    </source>
</evidence>
<dbReference type="Pfam" id="PF00375">
    <property type="entry name" value="SDF"/>
    <property type="match status" value="1"/>
</dbReference>
<evidence type="ECO:0000256" key="2">
    <source>
        <dbReference type="ARBA" id="ARBA00022448"/>
    </source>
</evidence>
<keyword evidence="4 9" id="KW-0812">Transmembrane</keyword>
<dbReference type="Gene3D" id="1.10.3860.10">
    <property type="entry name" value="Sodium:dicarboxylate symporter"/>
    <property type="match status" value="1"/>
</dbReference>